<reference evidence="2" key="1">
    <citation type="submission" date="2023-03" db="EMBL/GenBank/DDBJ databases">
        <authorList>
            <person name="Shen W."/>
            <person name="Cai J."/>
        </authorList>
    </citation>
    <scope>NUCLEOTIDE SEQUENCE</scope>
    <source>
        <strain evidence="2">Y15</strain>
    </source>
</reference>
<comment type="caution">
    <text evidence="2">The sequence shown here is derived from an EMBL/GenBank/DDBJ whole genome shotgun (WGS) entry which is preliminary data.</text>
</comment>
<accession>A0AAW8TFG0</accession>
<dbReference type="AlphaFoldDB" id="A0AAW8TFG0"/>
<evidence type="ECO:0000256" key="1">
    <source>
        <dbReference type="SAM" id="Coils"/>
    </source>
</evidence>
<evidence type="ECO:0008006" key="4">
    <source>
        <dbReference type="Google" id="ProtNLM"/>
    </source>
</evidence>
<dbReference type="Proteomes" id="UP001254770">
    <property type="component" value="Unassembled WGS sequence"/>
</dbReference>
<gene>
    <name evidence="2" type="ORF">P7D69_19310</name>
</gene>
<protein>
    <recommendedName>
        <fullName evidence="4">Bacteriophage SP-beta YorD domain-containing protein</fullName>
    </recommendedName>
</protein>
<dbReference type="RefSeq" id="WP_311816899.1">
    <property type="nucleotide sequence ID" value="NZ_JARPXG010000027.1"/>
</dbReference>
<proteinExistence type="predicted"/>
<keyword evidence="1" id="KW-0175">Coiled coil</keyword>
<sequence>MEIWVSVDKNGFLDGYSLNEQPDQIKVEVEKIPADFTNWKLEGSKLVHDPENAPIVEGGLTETELLREENEKLKKELEVTKEDLANTQLGLAEVYEIVLGGEI</sequence>
<feature type="coiled-coil region" evidence="1">
    <location>
        <begin position="63"/>
        <end position="90"/>
    </location>
</feature>
<dbReference type="EMBL" id="JARPXL010000033">
    <property type="protein sequence ID" value="MDT2546494.1"/>
    <property type="molecule type" value="Genomic_DNA"/>
</dbReference>
<organism evidence="2 3">
    <name type="scientific">Enterococcus raffinosus</name>
    <dbReference type="NCBI Taxonomy" id="71452"/>
    <lineage>
        <taxon>Bacteria</taxon>
        <taxon>Bacillati</taxon>
        <taxon>Bacillota</taxon>
        <taxon>Bacilli</taxon>
        <taxon>Lactobacillales</taxon>
        <taxon>Enterococcaceae</taxon>
        <taxon>Enterococcus</taxon>
    </lineage>
</organism>
<evidence type="ECO:0000313" key="3">
    <source>
        <dbReference type="Proteomes" id="UP001254770"/>
    </source>
</evidence>
<evidence type="ECO:0000313" key="2">
    <source>
        <dbReference type="EMBL" id="MDT2546494.1"/>
    </source>
</evidence>
<name>A0AAW8TFG0_9ENTE</name>